<keyword evidence="1" id="KW-1133">Transmembrane helix</keyword>
<accession>A0A8H2JGY0</accession>
<reference evidence="2 4" key="3">
    <citation type="journal article" date="2019" name="Sci. Rep.">
        <title>Insight into the biology of Mycobacterium mucogenicum and Mycobacterium neoaurum clade members.</title>
        <authorList>
            <person name="Behra P.R.K."/>
            <person name="Pettersson B.M.F."/>
            <person name="Ramesh M."/>
            <person name="Dasgupta S."/>
            <person name="Kirsebom L.A."/>
        </authorList>
    </citation>
    <scope>NUCLEOTIDE SEQUENCE [LARGE SCALE GENOMIC DNA]</scope>
    <source>
        <strain evidence="2 4">DSM 44124</strain>
    </source>
</reference>
<reference evidence="3" key="1">
    <citation type="submission" date="2018-01" db="EMBL/GenBank/DDBJ databases">
        <title>Comparative genomics of Mycobacterium mucogenicum and Mycobacterium neoaurum clade members emphasizing tRNA and non-coding RNA.</title>
        <authorList>
            <person name="Behra P.R.K."/>
            <person name="Pettersson B.M.F."/>
            <person name="Das S."/>
            <person name="Dasgupta S."/>
            <person name="Kirsebom L.A."/>
        </authorList>
    </citation>
    <scope>NUCLEOTIDE SEQUENCE</scope>
    <source>
        <strain evidence="3">DSM 44124</strain>
    </source>
</reference>
<dbReference type="Proteomes" id="UP000309231">
    <property type="component" value="Chromosome"/>
</dbReference>
<dbReference type="KEGG" id="mmuc:C1S78_026195"/>
<dbReference type="GeneID" id="76728452"/>
<gene>
    <name evidence="2" type="ORF">C1S78_026195</name>
    <name evidence="3" type="ORF">C1S78_26155</name>
</gene>
<sequence length="73" mass="7768">MLPIPQNDTVRLVIHAVCFLTVFLSAVLLVALDQIEPATGLTWVVTGAGLITSSLSTAKMLQDRRSADSSGEQ</sequence>
<keyword evidence="1" id="KW-0812">Transmembrane</keyword>
<keyword evidence="1" id="KW-0472">Membrane</keyword>
<organism evidence="3">
    <name type="scientific">Mycolicibacterium mucogenicum DSM 44124</name>
    <dbReference type="NCBI Taxonomy" id="1226753"/>
    <lineage>
        <taxon>Bacteria</taxon>
        <taxon>Bacillati</taxon>
        <taxon>Actinomycetota</taxon>
        <taxon>Actinomycetes</taxon>
        <taxon>Mycobacteriales</taxon>
        <taxon>Mycobacteriaceae</taxon>
        <taxon>Mycolicibacterium</taxon>
    </lineage>
</organism>
<protein>
    <submittedName>
        <fullName evidence="3">Uncharacterized protein</fullName>
    </submittedName>
</protein>
<dbReference type="RefSeq" id="WP_053855289.1">
    <property type="nucleotide sequence ID" value="NZ_ANBS01000024.1"/>
</dbReference>
<feature type="transmembrane region" description="Helical" evidence="1">
    <location>
        <begin position="38"/>
        <end position="58"/>
    </location>
</feature>
<reference evidence="2 4" key="2">
    <citation type="journal article" date="2019" name="BMC Evol. Biol.">
        <title>Comparative genomics of Mycobacterium mucogenicum and Mycobacterium neoaurum clade members emphasizing tRNA and non-coding RNA.</title>
        <authorList>
            <person name="Behra P.R.K."/>
            <person name="Pettersson B.M.F."/>
            <person name="Das S."/>
            <person name="Dasgupta S."/>
            <person name="Kirsebom L.A."/>
        </authorList>
    </citation>
    <scope>NUCLEOTIDE SEQUENCE [LARGE SCALE GENOMIC DNA]</scope>
    <source>
        <strain evidence="2 4">DSM 44124</strain>
    </source>
</reference>
<evidence type="ECO:0000256" key="1">
    <source>
        <dbReference type="SAM" id="Phobius"/>
    </source>
</evidence>
<dbReference type="EMBL" id="POTL01000001">
    <property type="protein sequence ID" value="TLH55392.1"/>
    <property type="molecule type" value="Genomic_DNA"/>
</dbReference>
<keyword evidence="4" id="KW-1185">Reference proteome</keyword>
<evidence type="ECO:0000313" key="2">
    <source>
        <dbReference type="EMBL" id="QPG68866.1"/>
    </source>
</evidence>
<feature type="transmembrane region" description="Helical" evidence="1">
    <location>
        <begin position="12"/>
        <end position="32"/>
    </location>
</feature>
<dbReference type="AlphaFoldDB" id="A0A8H2JGY0"/>
<proteinExistence type="predicted"/>
<evidence type="ECO:0000313" key="4">
    <source>
        <dbReference type="Proteomes" id="UP000309231"/>
    </source>
</evidence>
<name>A0A8H2JGY0_MYCMU</name>
<dbReference type="EMBL" id="CP062008">
    <property type="protein sequence ID" value="QPG68866.1"/>
    <property type="molecule type" value="Genomic_DNA"/>
</dbReference>
<evidence type="ECO:0000313" key="3">
    <source>
        <dbReference type="EMBL" id="TLH55392.1"/>
    </source>
</evidence>